<dbReference type="STRING" id="1507870.A0A1V8S8I3"/>
<dbReference type="OrthoDB" id="443318at2759"/>
<evidence type="ECO:0000256" key="1">
    <source>
        <dbReference type="ARBA" id="ARBA00009431"/>
    </source>
</evidence>
<accession>A0A1V8S8I3</accession>
<keyword evidence="9" id="KW-1185">Reference proteome</keyword>
<dbReference type="GO" id="GO:0004185">
    <property type="term" value="F:serine-type carboxypeptidase activity"/>
    <property type="evidence" value="ECO:0007669"/>
    <property type="project" value="UniProtKB-UniRule"/>
</dbReference>
<dbReference type="PANTHER" id="PTHR11802:SF479">
    <property type="entry name" value="CARBOXYPEPTIDASE"/>
    <property type="match status" value="1"/>
</dbReference>
<keyword evidence="7" id="KW-0732">Signal</keyword>
<evidence type="ECO:0000313" key="8">
    <source>
        <dbReference type="EMBL" id="OQN95307.1"/>
    </source>
</evidence>
<evidence type="ECO:0000313" key="9">
    <source>
        <dbReference type="Proteomes" id="UP000192596"/>
    </source>
</evidence>
<keyword evidence="2 6" id="KW-0121">Carboxypeptidase</keyword>
<comment type="caution">
    <text evidence="8">The sequence shown here is derived from an EMBL/GenBank/DDBJ whole genome shotgun (WGS) entry which is preliminary data.</text>
</comment>
<dbReference type="InterPro" id="IPR033124">
    <property type="entry name" value="Ser_caboxypep_his_AS"/>
</dbReference>
<keyword evidence="3 6" id="KW-0645">Protease</keyword>
<evidence type="ECO:0000256" key="4">
    <source>
        <dbReference type="ARBA" id="ARBA00022801"/>
    </source>
</evidence>
<evidence type="ECO:0000256" key="5">
    <source>
        <dbReference type="ARBA" id="ARBA00023180"/>
    </source>
</evidence>
<dbReference type="EC" id="3.4.16.-" evidence="6"/>
<protein>
    <recommendedName>
        <fullName evidence="6">Carboxypeptidase</fullName>
        <ecNumber evidence="6">3.4.16.-</ecNumber>
    </recommendedName>
</protein>
<dbReference type="PRINTS" id="PR00724">
    <property type="entry name" value="CRBOXYPTASEC"/>
</dbReference>
<dbReference type="PROSITE" id="PS00560">
    <property type="entry name" value="CARBOXYPEPT_SER_HIS"/>
    <property type="match status" value="1"/>
</dbReference>
<dbReference type="InterPro" id="IPR001563">
    <property type="entry name" value="Peptidase_S10"/>
</dbReference>
<dbReference type="Pfam" id="PF00450">
    <property type="entry name" value="Peptidase_S10"/>
    <property type="match status" value="1"/>
</dbReference>
<dbReference type="GO" id="GO:0006508">
    <property type="term" value="P:proteolysis"/>
    <property type="evidence" value="ECO:0007669"/>
    <property type="project" value="UniProtKB-KW"/>
</dbReference>
<comment type="similarity">
    <text evidence="1 6">Belongs to the peptidase S10 family.</text>
</comment>
<feature type="chain" id="PRO_5012777020" description="Carboxypeptidase" evidence="7">
    <location>
        <begin position="16"/>
        <end position="556"/>
    </location>
</feature>
<evidence type="ECO:0000256" key="6">
    <source>
        <dbReference type="RuleBase" id="RU361156"/>
    </source>
</evidence>
<evidence type="ECO:0000256" key="2">
    <source>
        <dbReference type="ARBA" id="ARBA00022645"/>
    </source>
</evidence>
<gene>
    <name evidence="8" type="ORF">B0A48_18464</name>
</gene>
<dbReference type="Gene3D" id="3.40.50.1820">
    <property type="entry name" value="alpha/beta hydrolase"/>
    <property type="match status" value="1"/>
</dbReference>
<dbReference type="InParanoid" id="A0A1V8S8I3"/>
<dbReference type="EMBL" id="NAJO01000112">
    <property type="protein sequence ID" value="OQN95307.1"/>
    <property type="molecule type" value="Genomic_DNA"/>
</dbReference>
<dbReference type="Proteomes" id="UP000192596">
    <property type="component" value="Unassembled WGS sequence"/>
</dbReference>
<evidence type="ECO:0000256" key="7">
    <source>
        <dbReference type="SAM" id="SignalP"/>
    </source>
</evidence>
<dbReference type="PANTHER" id="PTHR11802">
    <property type="entry name" value="SERINE PROTEASE FAMILY S10 SERINE CARBOXYPEPTIDASE"/>
    <property type="match status" value="1"/>
</dbReference>
<reference evidence="9" key="1">
    <citation type="submission" date="2017-03" db="EMBL/GenBank/DDBJ databases">
        <title>Genomes of endolithic fungi from Antarctica.</title>
        <authorList>
            <person name="Coleine C."/>
            <person name="Masonjones S."/>
            <person name="Stajich J.E."/>
        </authorList>
    </citation>
    <scope>NUCLEOTIDE SEQUENCE [LARGE SCALE GENOMIC DNA]</scope>
    <source>
        <strain evidence="9">CCFEE 5527</strain>
    </source>
</reference>
<keyword evidence="5" id="KW-0325">Glycoprotein</keyword>
<dbReference type="PROSITE" id="PS00131">
    <property type="entry name" value="CARBOXYPEPT_SER_SER"/>
    <property type="match status" value="1"/>
</dbReference>
<proteinExistence type="inferred from homology"/>
<organism evidence="8 9">
    <name type="scientific">Cryoendolithus antarcticus</name>
    <dbReference type="NCBI Taxonomy" id="1507870"/>
    <lineage>
        <taxon>Eukaryota</taxon>
        <taxon>Fungi</taxon>
        <taxon>Dikarya</taxon>
        <taxon>Ascomycota</taxon>
        <taxon>Pezizomycotina</taxon>
        <taxon>Dothideomycetes</taxon>
        <taxon>Dothideomycetidae</taxon>
        <taxon>Cladosporiales</taxon>
        <taxon>Cladosporiaceae</taxon>
        <taxon>Cryoendolithus</taxon>
    </lineage>
</organism>
<dbReference type="AlphaFoldDB" id="A0A1V8S8I3"/>
<name>A0A1V8S8I3_9PEZI</name>
<dbReference type="InterPro" id="IPR029058">
    <property type="entry name" value="AB_hydrolase_fold"/>
</dbReference>
<feature type="signal peptide" evidence="7">
    <location>
        <begin position="1"/>
        <end position="15"/>
    </location>
</feature>
<dbReference type="InterPro" id="IPR018202">
    <property type="entry name" value="Ser_caboxypep_ser_AS"/>
</dbReference>
<dbReference type="SUPFAM" id="SSF53474">
    <property type="entry name" value="alpha/beta-Hydrolases"/>
    <property type="match status" value="1"/>
</dbReference>
<sequence length="556" mass="61503">MLFLPILALATSAVALTRNPAHVNKRHLLEAAKPRTNLNTRQAPPSYNGTNTTYIVPQNANTTKFAVNGSALPDVDFDIGESYAGLMPIGGSNSSEMYFWFVPSANELAGDEIVIWLNGGPGCSSLEGFLQENGPVLWQYGTYKPVRNNWAWSNLTNMVWVEQPAGTGFGKRVGPKPTNEIEVAAEFMGFWKNFVDTFSLHGRKVYVTGESYAGDYVPYIADAFHNATDTEYYGIDSIMFYGTDFTPTMPDPSVSYDVVTNDIPAVPFVDAHTDLFNFNQTFMDDIHTRWETCGYKAFYEEALTYPPTGKLPTPPNVNGDEVGCNIWNDIYYAAPLINPCWDVYQVATTCPLLWDVLGFPGSFDYLPPGAEIYFNRTDVQTAINAPIQPWEECTSGVFARGGDKSPPSGLSVLGRVVEKNQRTIIGHALLDFILLSEGTEIMIQNLTWNGAQGFSCRQDNDFYVPYHSEGDLGSLGGAGNFGRWHEERGLTFVTVELSGHMVPQYAPTAAYRQLEYLLGRISSLSEVSDFTTQTGDYGNGFNFTTTNVTMSISEKF</sequence>
<evidence type="ECO:0000256" key="3">
    <source>
        <dbReference type="ARBA" id="ARBA00022670"/>
    </source>
</evidence>
<keyword evidence="4 6" id="KW-0378">Hydrolase</keyword>